<organism evidence="2 3">
    <name type="scientific">Lophium mytilinum</name>
    <dbReference type="NCBI Taxonomy" id="390894"/>
    <lineage>
        <taxon>Eukaryota</taxon>
        <taxon>Fungi</taxon>
        <taxon>Dikarya</taxon>
        <taxon>Ascomycota</taxon>
        <taxon>Pezizomycotina</taxon>
        <taxon>Dothideomycetes</taxon>
        <taxon>Pleosporomycetidae</taxon>
        <taxon>Mytilinidiales</taxon>
        <taxon>Mytilinidiaceae</taxon>
        <taxon>Lophium</taxon>
    </lineage>
</organism>
<name>A0A6A6Q8J6_9PEZI</name>
<feature type="compositionally biased region" description="Acidic residues" evidence="1">
    <location>
        <begin position="80"/>
        <end position="89"/>
    </location>
</feature>
<evidence type="ECO:0000256" key="1">
    <source>
        <dbReference type="SAM" id="MobiDB-lite"/>
    </source>
</evidence>
<feature type="region of interest" description="Disordered" evidence="1">
    <location>
        <begin position="1"/>
        <end position="167"/>
    </location>
</feature>
<dbReference type="AlphaFoldDB" id="A0A6A6Q8J6"/>
<gene>
    <name evidence="2" type="ORF">BU16DRAFT_545273</name>
</gene>
<feature type="compositionally biased region" description="Basic and acidic residues" evidence="1">
    <location>
        <begin position="39"/>
        <end position="79"/>
    </location>
</feature>
<evidence type="ECO:0000313" key="2">
    <source>
        <dbReference type="EMBL" id="KAF2488612.1"/>
    </source>
</evidence>
<feature type="compositionally biased region" description="Basic and acidic residues" evidence="1">
    <location>
        <begin position="151"/>
        <end position="167"/>
    </location>
</feature>
<evidence type="ECO:0000313" key="3">
    <source>
        <dbReference type="Proteomes" id="UP000799750"/>
    </source>
</evidence>
<sequence length="218" mass="24744">MSVVTKDPNFYTETMGCADTRADKTSNTARGDALQRAPSKREHQGKTTKEQETRKWKDVEEHWEKTVAEAAEREKKKAEEADEENDEPENVGAEISNGGGEIDNQGPEAANIPPPDNNASHKRKAKHDTEGPPRKRSREDVKKKLTYAPKSDPREAEQKALEKAPEKMLYKWQIVRQWPQNKKGKQKDIICGPHDLPQLSEPPTAEELLGEMRRKTRA</sequence>
<dbReference type="OrthoDB" id="10559246at2759"/>
<feature type="compositionally biased region" description="Basic and acidic residues" evidence="1">
    <location>
        <begin position="127"/>
        <end position="143"/>
    </location>
</feature>
<protein>
    <submittedName>
        <fullName evidence="2">Uncharacterized protein</fullName>
    </submittedName>
</protein>
<accession>A0A6A6Q8J6</accession>
<dbReference type="EMBL" id="MU004202">
    <property type="protein sequence ID" value="KAF2488612.1"/>
    <property type="molecule type" value="Genomic_DNA"/>
</dbReference>
<reference evidence="2" key="1">
    <citation type="journal article" date="2020" name="Stud. Mycol.">
        <title>101 Dothideomycetes genomes: a test case for predicting lifestyles and emergence of pathogens.</title>
        <authorList>
            <person name="Haridas S."/>
            <person name="Albert R."/>
            <person name="Binder M."/>
            <person name="Bloem J."/>
            <person name="Labutti K."/>
            <person name="Salamov A."/>
            <person name="Andreopoulos B."/>
            <person name="Baker S."/>
            <person name="Barry K."/>
            <person name="Bills G."/>
            <person name="Bluhm B."/>
            <person name="Cannon C."/>
            <person name="Castanera R."/>
            <person name="Culley D."/>
            <person name="Daum C."/>
            <person name="Ezra D."/>
            <person name="Gonzalez J."/>
            <person name="Henrissat B."/>
            <person name="Kuo A."/>
            <person name="Liang C."/>
            <person name="Lipzen A."/>
            <person name="Lutzoni F."/>
            <person name="Magnuson J."/>
            <person name="Mondo S."/>
            <person name="Nolan M."/>
            <person name="Ohm R."/>
            <person name="Pangilinan J."/>
            <person name="Park H.-J."/>
            <person name="Ramirez L."/>
            <person name="Alfaro M."/>
            <person name="Sun H."/>
            <person name="Tritt A."/>
            <person name="Yoshinaga Y."/>
            <person name="Zwiers L.-H."/>
            <person name="Turgeon B."/>
            <person name="Goodwin S."/>
            <person name="Spatafora J."/>
            <person name="Crous P."/>
            <person name="Grigoriev I."/>
        </authorList>
    </citation>
    <scope>NUCLEOTIDE SEQUENCE</scope>
    <source>
        <strain evidence="2">CBS 269.34</strain>
    </source>
</reference>
<dbReference type="Proteomes" id="UP000799750">
    <property type="component" value="Unassembled WGS sequence"/>
</dbReference>
<keyword evidence="3" id="KW-1185">Reference proteome</keyword>
<proteinExistence type="predicted"/>